<dbReference type="EMBL" id="FXZG01000014">
    <property type="protein sequence ID" value="SMX90863.1"/>
    <property type="molecule type" value="Genomic_DNA"/>
</dbReference>
<sequence length="67" mass="7640">MSDLQLSKPHQAIHDAFTTALSTYRSPYTVELRGYYLQRLMTWAQDGLFINRAVGAYSFRQRGAVIG</sequence>
<evidence type="ECO:0000313" key="2">
    <source>
        <dbReference type="Proteomes" id="UP000234289"/>
    </source>
</evidence>
<accession>A0A2H1JTU6</accession>
<reference evidence="2" key="1">
    <citation type="submission" date="2017-03" db="EMBL/GenBank/DDBJ databases">
        <authorList>
            <person name="Monnet C."/>
        </authorList>
    </citation>
    <scope>NUCLEOTIDE SEQUENCE [LARGE SCALE GENOMIC DNA]</scope>
    <source>
        <strain evidence="2">CNRZ 920</strain>
    </source>
</reference>
<protein>
    <submittedName>
        <fullName evidence="1">Uncharacterized protein</fullName>
    </submittedName>
</protein>
<name>A0A2H1JTU6_BREAU</name>
<dbReference type="Proteomes" id="UP000234289">
    <property type="component" value="Unassembled WGS sequence"/>
</dbReference>
<evidence type="ECO:0000313" key="1">
    <source>
        <dbReference type="EMBL" id="SMX90863.1"/>
    </source>
</evidence>
<gene>
    <name evidence="1" type="ORF">BAUR920_02476</name>
</gene>
<organism evidence="1 2">
    <name type="scientific">Brevibacterium aurantiacum</name>
    <dbReference type="NCBI Taxonomy" id="273384"/>
    <lineage>
        <taxon>Bacteria</taxon>
        <taxon>Bacillati</taxon>
        <taxon>Actinomycetota</taxon>
        <taxon>Actinomycetes</taxon>
        <taxon>Micrococcales</taxon>
        <taxon>Brevibacteriaceae</taxon>
        <taxon>Brevibacterium</taxon>
    </lineage>
</organism>
<proteinExistence type="predicted"/>
<dbReference type="AlphaFoldDB" id="A0A2H1JTU6"/>